<feature type="binding site" evidence="9">
    <location>
        <position position="134"/>
    </location>
    <ligand>
        <name>sn-glycerol 3-phosphate</name>
        <dbReference type="ChEBI" id="CHEBI:57597"/>
    </ligand>
</feature>
<evidence type="ECO:0000256" key="10">
    <source>
        <dbReference type="RuleBase" id="RU003733"/>
    </source>
</evidence>
<sequence length="504" mass="53240">MARHTLVIDQGTTSTRSIVFDGAVSPVATAQQEFPQIYPRPGWVEHDPEAIWDSVVATDREALAQAGLAARDIAALGIANQRETVVIWDRRTGRAIHNAIVWQDRRTAGACERLEQLGYGGLIAARTGLLIDPYFSATKIAWLLETVDGARAAAEAGHLAFGTIDSYLLWRLTEGAVHATDATNASRTLLFDIRRGAWDEELLALFGIPAALLPEVRDTAGMFGDTAAGLFGGPIGIRGIAGDQQAALVGQACFRPGMVKSTYGTGCFALLNTGRQAIASRHRLVTTIAYQLDGARTYALEGSIFVAGAAVQWLRDGLGLIASAAEAGALAAESDPGQPVYMVPAFVGLGAPHWDSAARALLTGLTRGTTRKELARAALECAAYQTRDLLDAMQADTGSGWAGAPTVVRVDGGMSASDWTMQFLADILAAPVDRPACLETTALGAAYLAGMAAGVYPDPETFAAAWTAERRFAPSMRAAERAEKYRGWQDAVARTLLRPGGAGG</sequence>
<dbReference type="GO" id="GO:0005829">
    <property type="term" value="C:cytosol"/>
    <property type="evidence" value="ECO:0007669"/>
    <property type="project" value="TreeGrafter"/>
</dbReference>
<feature type="binding site" evidence="9">
    <location>
        <position position="308"/>
    </location>
    <ligand>
        <name>ATP</name>
        <dbReference type="ChEBI" id="CHEBI:30616"/>
    </ligand>
</feature>
<feature type="binding site" evidence="9">
    <location>
        <position position="265"/>
    </location>
    <ligand>
        <name>ATP</name>
        <dbReference type="ChEBI" id="CHEBI:30616"/>
    </ligand>
</feature>
<dbReference type="Pfam" id="PF00370">
    <property type="entry name" value="FGGY_N"/>
    <property type="match status" value="1"/>
</dbReference>
<dbReference type="PANTHER" id="PTHR10196:SF78">
    <property type="entry name" value="GLYCEROL KINASE"/>
    <property type="match status" value="1"/>
</dbReference>
<dbReference type="EMBL" id="NHRY01000036">
    <property type="protein sequence ID" value="PPQ39036.1"/>
    <property type="molecule type" value="Genomic_DNA"/>
</dbReference>
<dbReference type="GO" id="GO:0006072">
    <property type="term" value="P:glycerol-3-phosphate metabolic process"/>
    <property type="evidence" value="ECO:0007669"/>
    <property type="project" value="InterPro"/>
</dbReference>
<dbReference type="InterPro" id="IPR018483">
    <property type="entry name" value="Carb_kinase_FGGY_CS"/>
</dbReference>
<gene>
    <name evidence="9" type="primary">glpK</name>
    <name evidence="13" type="ORF">CCS01_01750</name>
</gene>
<dbReference type="Pfam" id="PF02782">
    <property type="entry name" value="FGGY_C"/>
    <property type="match status" value="1"/>
</dbReference>
<dbReference type="FunFam" id="3.30.420.40:FF:000008">
    <property type="entry name" value="Glycerol kinase"/>
    <property type="match status" value="1"/>
</dbReference>
<evidence type="ECO:0000256" key="5">
    <source>
        <dbReference type="ARBA" id="ARBA00022777"/>
    </source>
</evidence>
<feature type="domain" description="Carbohydrate kinase FGGY N-terminal" evidence="11">
    <location>
        <begin position="6"/>
        <end position="250"/>
    </location>
</feature>
<comment type="caution">
    <text evidence="13">The sequence shown here is derived from an EMBL/GenBank/DDBJ whole genome shotgun (WGS) entry which is preliminary data.</text>
</comment>
<keyword evidence="3 9" id="KW-0808">Transferase</keyword>
<keyword evidence="7 9" id="KW-0067">ATP-binding</keyword>
<reference evidence="13 14" key="1">
    <citation type="journal article" date="2018" name="Arch. Microbiol.">
        <title>New insights into the metabolic potential of the phototrophic purple bacterium Rhodopila globiformis DSM 161(T) from its draft genome sequence and evidence for a vanadium-dependent nitrogenase.</title>
        <authorList>
            <person name="Imhoff J.F."/>
            <person name="Rahn T."/>
            <person name="Kunzel S."/>
            <person name="Neulinger S.C."/>
        </authorList>
    </citation>
    <scope>NUCLEOTIDE SEQUENCE [LARGE SCALE GENOMIC DNA]</scope>
    <source>
        <strain evidence="13 14">DSM 161</strain>
    </source>
</reference>
<dbReference type="InterPro" id="IPR005999">
    <property type="entry name" value="Glycerol_kin"/>
</dbReference>
<comment type="activity regulation">
    <text evidence="9">Inhibited by fructose 1,6-bisphosphate (FBP).</text>
</comment>
<feature type="binding site" evidence="9">
    <location>
        <position position="82"/>
    </location>
    <ligand>
        <name>glycerol</name>
        <dbReference type="ChEBI" id="CHEBI:17754"/>
    </ligand>
</feature>
<dbReference type="SUPFAM" id="SSF53067">
    <property type="entry name" value="Actin-like ATPase domain"/>
    <property type="match status" value="2"/>
</dbReference>
<dbReference type="Proteomes" id="UP000239724">
    <property type="component" value="Unassembled WGS sequence"/>
</dbReference>
<dbReference type="PANTHER" id="PTHR10196">
    <property type="entry name" value="SUGAR KINASE"/>
    <property type="match status" value="1"/>
</dbReference>
<feature type="binding site" evidence="9">
    <location>
        <position position="14"/>
    </location>
    <ligand>
        <name>ATP</name>
        <dbReference type="ChEBI" id="CHEBI:30616"/>
    </ligand>
</feature>
<evidence type="ECO:0000313" key="14">
    <source>
        <dbReference type="Proteomes" id="UP000239724"/>
    </source>
</evidence>
<proteinExistence type="inferred from homology"/>
<feature type="binding site" evidence="9">
    <location>
        <position position="83"/>
    </location>
    <ligand>
        <name>sn-glycerol 3-phosphate</name>
        <dbReference type="ChEBI" id="CHEBI:57597"/>
    </ligand>
</feature>
<dbReference type="GO" id="GO:0019563">
    <property type="term" value="P:glycerol catabolic process"/>
    <property type="evidence" value="ECO:0007669"/>
    <property type="project" value="UniProtKB-UniRule"/>
</dbReference>
<keyword evidence="5 9" id="KW-0418">Kinase</keyword>
<dbReference type="Gene3D" id="3.30.420.40">
    <property type="match status" value="2"/>
</dbReference>
<feature type="binding site" evidence="9">
    <location>
        <position position="308"/>
    </location>
    <ligand>
        <name>ADP</name>
        <dbReference type="ChEBI" id="CHEBI:456216"/>
    </ligand>
</feature>
<evidence type="ECO:0000259" key="11">
    <source>
        <dbReference type="Pfam" id="PF00370"/>
    </source>
</evidence>
<dbReference type="PIRSF" id="PIRSF000538">
    <property type="entry name" value="GlpK"/>
    <property type="match status" value="1"/>
</dbReference>
<dbReference type="GO" id="GO:0005524">
    <property type="term" value="F:ATP binding"/>
    <property type="evidence" value="ECO:0007669"/>
    <property type="project" value="UniProtKB-UniRule"/>
</dbReference>
<name>A0A2S6NNL8_RHOGL</name>
<feature type="binding site" evidence="9">
    <location>
        <position position="12"/>
    </location>
    <ligand>
        <name>sn-glycerol 3-phosphate</name>
        <dbReference type="ChEBI" id="CHEBI:57597"/>
    </ligand>
</feature>
<feature type="binding site" evidence="9">
    <location>
        <position position="16"/>
    </location>
    <ligand>
        <name>ADP</name>
        <dbReference type="ChEBI" id="CHEBI:456216"/>
    </ligand>
</feature>
<comment type="catalytic activity">
    <reaction evidence="8 9">
        <text>glycerol + ATP = sn-glycerol 3-phosphate + ADP + H(+)</text>
        <dbReference type="Rhea" id="RHEA:21644"/>
        <dbReference type="ChEBI" id="CHEBI:15378"/>
        <dbReference type="ChEBI" id="CHEBI:17754"/>
        <dbReference type="ChEBI" id="CHEBI:30616"/>
        <dbReference type="ChEBI" id="CHEBI:57597"/>
        <dbReference type="ChEBI" id="CHEBI:456216"/>
        <dbReference type="EC" id="2.7.1.30"/>
    </reaction>
</comment>
<evidence type="ECO:0000259" key="12">
    <source>
        <dbReference type="Pfam" id="PF02782"/>
    </source>
</evidence>
<feature type="binding site" evidence="9">
    <location>
        <position position="265"/>
    </location>
    <ligand>
        <name>ADP</name>
        <dbReference type="ChEBI" id="CHEBI:456216"/>
    </ligand>
</feature>
<feature type="binding site" evidence="9">
    <location>
        <position position="244"/>
    </location>
    <ligand>
        <name>glycerol</name>
        <dbReference type="ChEBI" id="CHEBI:17754"/>
    </ligand>
</feature>
<feature type="binding site" evidence="9">
    <location>
        <position position="243"/>
    </location>
    <ligand>
        <name>glycerol</name>
        <dbReference type="ChEBI" id="CHEBI:17754"/>
    </ligand>
</feature>
<evidence type="ECO:0000256" key="7">
    <source>
        <dbReference type="ARBA" id="ARBA00022840"/>
    </source>
</evidence>
<comment type="similarity">
    <text evidence="2 9 10">Belongs to the FGGY kinase family.</text>
</comment>
<feature type="binding site" evidence="9">
    <location>
        <position position="82"/>
    </location>
    <ligand>
        <name>sn-glycerol 3-phosphate</name>
        <dbReference type="ChEBI" id="CHEBI:57597"/>
    </ligand>
</feature>
<dbReference type="EC" id="2.7.1.30" evidence="9"/>
<keyword evidence="14" id="KW-1185">Reference proteome</keyword>
<feature type="binding site" evidence="9">
    <location>
        <position position="134"/>
    </location>
    <ligand>
        <name>glycerol</name>
        <dbReference type="ChEBI" id="CHEBI:17754"/>
    </ligand>
</feature>
<feature type="binding site" evidence="9">
    <location>
        <position position="83"/>
    </location>
    <ligand>
        <name>glycerol</name>
        <dbReference type="ChEBI" id="CHEBI:17754"/>
    </ligand>
</feature>
<dbReference type="CDD" id="cd07786">
    <property type="entry name" value="FGGY_EcGK_like"/>
    <property type="match status" value="1"/>
</dbReference>
<evidence type="ECO:0000256" key="2">
    <source>
        <dbReference type="ARBA" id="ARBA00009156"/>
    </source>
</evidence>
<dbReference type="NCBIfam" id="NF000756">
    <property type="entry name" value="PRK00047.1"/>
    <property type="match status" value="1"/>
</dbReference>
<feature type="binding site" evidence="9">
    <location>
        <position position="312"/>
    </location>
    <ligand>
        <name>ATP</name>
        <dbReference type="ChEBI" id="CHEBI:30616"/>
    </ligand>
</feature>
<dbReference type="NCBIfam" id="TIGR01311">
    <property type="entry name" value="glycerol_kin"/>
    <property type="match status" value="1"/>
</dbReference>
<evidence type="ECO:0000256" key="8">
    <source>
        <dbReference type="ARBA" id="ARBA00052101"/>
    </source>
</evidence>
<protein>
    <recommendedName>
        <fullName evidence="9">Glycerol kinase</fullName>
        <ecNumber evidence="9">2.7.1.30</ecNumber>
    </recommendedName>
    <alternativeName>
        <fullName evidence="9">ATP:glycerol 3-phosphotransferase</fullName>
    </alternativeName>
    <alternativeName>
        <fullName evidence="9">Glycerokinase</fullName>
        <shortName evidence="9">GK</shortName>
    </alternativeName>
</protein>
<feature type="binding site" evidence="9">
    <location>
        <position position="413"/>
    </location>
    <ligand>
        <name>ATP</name>
        <dbReference type="ChEBI" id="CHEBI:30616"/>
    </ligand>
</feature>
<feature type="domain" description="Carbohydrate kinase FGGY C-terminal" evidence="12">
    <location>
        <begin position="261"/>
        <end position="453"/>
    </location>
</feature>
<evidence type="ECO:0000256" key="1">
    <source>
        <dbReference type="ARBA" id="ARBA00005190"/>
    </source>
</evidence>
<feature type="binding site" evidence="9">
    <location>
        <position position="13"/>
    </location>
    <ligand>
        <name>ATP</name>
        <dbReference type="ChEBI" id="CHEBI:30616"/>
    </ligand>
</feature>
<dbReference type="InterPro" id="IPR000577">
    <property type="entry name" value="Carb_kinase_FGGY"/>
</dbReference>
<comment type="caution">
    <text evidence="9">Lacks conserved residue(s) required for the propagation of feature annotation.</text>
</comment>
<keyword evidence="6 9" id="KW-0319">Glycerol metabolism</keyword>
<feature type="binding site" evidence="9">
    <location>
        <position position="12"/>
    </location>
    <ligand>
        <name>ADP</name>
        <dbReference type="ChEBI" id="CHEBI:456216"/>
    </ligand>
</feature>
<evidence type="ECO:0000256" key="4">
    <source>
        <dbReference type="ARBA" id="ARBA00022741"/>
    </source>
</evidence>
<dbReference type="RefSeq" id="WP_104517121.1">
    <property type="nucleotide sequence ID" value="NZ_NHRY01000036.1"/>
</dbReference>
<accession>A0A2S6NNL8</accession>
<feature type="binding site" evidence="9">
    <location>
        <position position="243"/>
    </location>
    <ligand>
        <name>sn-glycerol 3-phosphate</name>
        <dbReference type="ChEBI" id="CHEBI:57597"/>
    </ligand>
</feature>
<comment type="pathway">
    <text evidence="1 9">Polyol metabolism; glycerol degradation via glycerol kinase pathway; sn-glycerol 3-phosphate from glycerol: step 1/1.</text>
</comment>
<dbReference type="InterPro" id="IPR043129">
    <property type="entry name" value="ATPase_NBD"/>
</dbReference>
<evidence type="ECO:0000256" key="6">
    <source>
        <dbReference type="ARBA" id="ARBA00022798"/>
    </source>
</evidence>
<feature type="binding site" evidence="9">
    <location>
        <position position="12"/>
    </location>
    <ligand>
        <name>ATP</name>
        <dbReference type="ChEBI" id="CHEBI:30616"/>
    </ligand>
</feature>
<evidence type="ECO:0000256" key="3">
    <source>
        <dbReference type="ARBA" id="ARBA00022679"/>
    </source>
</evidence>
<dbReference type="FunFam" id="3.30.420.40:FF:000007">
    <property type="entry name" value="Glycerol kinase"/>
    <property type="match status" value="1"/>
</dbReference>
<keyword evidence="4 9" id="KW-0547">Nucleotide-binding</keyword>
<dbReference type="PROSITE" id="PS00445">
    <property type="entry name" value="FGGY_KINASES_2"/>
    <property type="match status" value="1"/>
</dbReference>
<feature type="binding site" evidence="9">
    <location>
        <position position="413"/>
    </location>
    <ligand>
        <name>ADP</name>
        <dbReference type="ChEBI" id="CHEBI:456216"/>
    </ligand>
</feature>
<dbReference type="InterPro" id="IPR018485">
    <property type="entry name" value="FGGY_C"/>
</dbReference>
<evidence type="ECO:0000313" key="13">
    <source>
        <dbReference type="EMBL" id="PPQ39036.1"/>
    </source>
</evidence>
<dbReference type="HAMAP" id="MF_00186">
    <property type="entry name" value="Glycerol_kin"/>
    <property type="match status" value="1"/>
</dbReference>
<evidence type="ECO:0000256" key="9">
    <source>
        <dbReference type="HAMAP-Rule" id="MF_00186"/>
    </source>
</evidence>
<dbReference type="UniPathway" id="UPA00618">
    <property type="reaction ID" value="UER00672"/>
</dbReference>
<dbReference type="OrthoDB" id="9805576at2"/>
<dbReference type="InterPro" id="IPR018484">
    <property type="entry name" value="FGGY_N"/>
</dbReference>
<organism evidence="13 14">
    <name type="scientific">Rhodopila globiformis</name>
    <name type="common">Rhodopseudomonas globiformis</name>
    <dbReference type="NCBI Taxonomy" id="1071"/>
    <lineage>
        <taxon>Bacteria</taxon>
        <taxon>Pseudomonadati</taxon>
        <taxon>Pseudomonadota</taxon>
        <taxon>Alphaproteobacteria</taxon>
        <taxon>Acetobacterales</taxon>
        <taxon>Acetobacteraceae</taxon>
        <taxon>Rhodopila</taxon>
    </lineage>
</organism>
<dbReference type="AlphaFoldDB" id="A0A2S6NNL8"/>
<comment type="function">
    <text evidence="9">Key enzyme in the regulation of glycerol uptake and metabolism. Catalyzes the phosphorylation of glycerol to yield sn-glycerol 3-phosphate.</text>
</comment>
<dbReference type="GO" id="GO:0004370">
    <property type="term" value="F:glycerol kinase activity"/>
    <property type="evidence" value="ECO:0007669"/>
    <property type="project" value="UniProtKB-UniRule"/>
</dbReference>